<feature type="transmembrane region" description="Helical" evidence="14">
    <location>
        <begin position="1154"/>
        <end position="1178"/>
    </location>
</feature>
<keyword evidence="6" id="KW-0677">Repeat</keyword>
<feature type="transmembrane region" description="Helical" evidence="14">
    <location>
        <begin position="978"/>
        <end position="999"/>
    </location>
</feature>
<protein>
    <recommendedName>
        <fullName evidence="3">ABC-type xenobiotic transporter</fullName>
        <ecNumber evidence="3">7.6.2.2</ecNumber>
    </recommendedName>
</protein>
<feature type="transmembrane region" description="Helical" evidence="14">
    <location>
        <begin position="579"/>
        <end position="602"/>
    </location>
</feature>
<keyword evidence="18" id="KW-1185">Reference proteome</keyword>
<dbReference type="InterPro" id="IPR036640">
    <property type="entry name" value="ABC1_TM_sf"/>
</dbReference>
<dbReference type="GO" id="GO:0016020">
    <property type="term" value="C:membrane"/>
    <property type="evidence" value="ECO:0007669"/>
    <property type="project" value="UniProtKB-SubCell"/>
</dbReference>
<feature type="transmembrane region" description="Helical" evidence="14">
    <location>
        <begin position="1129"/>
        <end position="1148"/>
    </location>
</feature>
<reference evidence="17" key="1">
    <citation type="journal article" date="2023" name="Mol. Biol. Evol.">
        <title>Third-Generation Sequencing Reveals the Adaptive Role of the Epigenome in Three Deep-Sea Polychaetes.</title>
        <authorList>
            <person name="Perez M."/>
            <person name="Aroh O."/>
            <person name="Sun Y."/>
            <person name="Lan Y."/>
            <person name="Juniper S.K."/>
            <person name="Young C.R."/>
            <person name="Angers B."/>
            <person name="Qian P.Y."/>
        </authorList>
    </citation>
    <scope>NUCLEOTIDE SEQUENCE</scope>
    <source>
        <strain evidence="17">R07B-5</strain>
    </source>
</reference>
<evidence type="ECO:0000256" key="1">
    <source>
        <dbReference type="ARBA" id="ARBA00004141"/>
    </source>
</evidence>
<dbReference type="InterPro" id="IPR027417">
    <property type="entry name" value="P-loop_NTPase"/>
</dbReference>
<evidence type="ECO:0000256" key="6">
    <source>
        <dbReference type="ARBA" id="ARBA00022737"/>
    </source>
</evidence>
<name>A0AAD9UGB4_RIDPI</name>
<feature type="transmembrane region" description="Helical" evidence="14">
    <location>
        <begin position="100"/>
        <end position="121"/>
    </location>
</feature>
<dbReference type="FunFam" id="1.20.1560.10:FF:000037">
    <property type="entry name" value="ATP-binding cassette subfamily C member 10"/>
    <property type="match status" value="1"/>
</dbReference>
<dbReference type="EC" id="7.6.2.2" evidence="3"/>
<evidence type="ECO:0000256" key="3">
    <source>
        <dbReference type="ARBA" id="ARBA00012191"/>
    </source>
</evidence>
<dbReference type="FunFam" id="3.40.50.300:FF:000997">
    <property type="entry name" value="Multidrug resistance-associated protein 1"/>
    <property type="match status" value="1"/>
</dbReference>
<dbReference type="Pfam" id="PF00664">
    <property type="entry name" value="ABC_membrane"/>
    <property type="match status" value="2"/>
</dbReference>
<comment type="caution">
    <text evidence="17">The sequence shown here is derived from an EMBL/GenBank/DDBJ whole genome shotgun (WGS) entry which is preliminary data.</text>
</comment>
<feature type="domain" description="ABC transmembrane type-1" evidence="16">
    <location>
        <begin position="990"/>
        <end position="1307"/>
    </location>
</feature>
<comment type="subcellular location">
    <subcellularLocation>
        <location evidence="1">Membrane</location>
        <topology evidence="1">Multi-pass membrane protein</topology>
    </subcellularLocation>
</comment>
<evidence type="ECO:0000256" key="4">
    <source>
        <dbReference type="ARBA" id="ARBA00022448"/>
    </source>
</evidence>
<keyword evidence="10 14" id="KW-1133">Transmembrane helix</keyword>
<organism evidence="17 18">
    <name type="scientific">Ridgeia piscesae</name>
    <name type="common">Tubeworm</name>
    <dbReference type="NCBI Taxonomy" id="27915"/>
    <lineage>
        <taxon>Eukaryota</taxon>
        <taxon>Metazoa</taxon>
        <taxon>Spiralia</taxon>
        <taxon>Lophotrochozoa</taxon>
        <taxon>Annelida</taxon>
        <taxon>Polychaeta</taxon>
        <taxon>Sedentaria</taxon>
        <taxon>Canalipalpata</taxon>
        <taxon>Sabellida</taxon>
        <taxon>Siboglinidae</taxon>
        <taxon>Ridgeia</taxon>
    </lineage>
</organism>
<dbReference type="CDD" id="cd18598">
    <property type="entry name" value="ABC_6TM_MRP7_D1_like"/>
    <property type="match status" value="1"/>
</dbReference>
<evidence type="ECO:0000256" key="5">
    <source>
        <dbReference type="ARBA" id="ARBA00022692"/>
    </source>
</evidence>
<evidence type="ECO:0000259" key="15">
    <source>
        <dbReference type="PROSITE" id="PS50893"/>
    </source>
</evidence>
<evidence type="ECO:0000256" key="14">
    <source>
        <dbReference type="SAM" id="Phobius"/>
    </source>
</evidence>
<gene>
    <name evidence="17" type="ORF">NP493_139g04016</name>
</gene>
<keyword evidence="8" id="KW-0067">ATP-binding</keyword>
<dbReference type="InterPro" id="IPR011527">
    <property type="entry name" value="ABC1_TM_dom"/>
</dbReference>
<evidence type="ECO:0000313" key="17">
    <source>
        <dbReference type="EMBL" id="KAK2188240.1"/>
    </source>
</evidence>
<feature type="transmembrane region" description="Helical" evidence="14">
    <location>
        <begin position="478"/>
        <end position="508"/>
    </location>
</feature>
<dbReference type="GO" id="GO:0016887">
    <property type="term" value="F:ATP hydrolysis activity"/>
    <property type="evidence" value="ECO:0007669"/>
    <property type="project" value="InterPro"/>
</dbReference>
<dbReference type="PANTHER" id="PTHR24223">
    <property type="entry name" value="ATP-BINDING CASSETTE SUB-FAMILY C"/>
    <property type="match status" value="1"/>
</dbReference>
<evidence type="ECO:0000256" key="12">
    <source>
        <dbReference type="ARBA" id="ARBA00034018"/>
    </source>
</evidence>
<keyword evidence="5 14" id="KW-0812">Transmembrane</keyword>
<comment type="similarity">
    <text evidence="2">Belongs to the ABC transporter superfamily. ABCC family. Conjugate transporter (TC 3.A.1.208) subfamily.</text>
</comment>
<dbReference type="FunFam" id="3.40.50.300:FF:000163">
    <property type="entry name" value="Multidrug resistance-associated protein member 4"/>
    <property type="match status" value="1"/>
</dbReference>
<evidence type="ECO:0000256" key="11">
    <source>
        <dbReference type="ARBA" id="ARBA00023136"/>
    </source>
</evidence>
<evidence type="ECO:0000256" key="13">
    <source>
        <dbReference type="SAM" id="MobiDB-lite"/>
    </source>
</evidence>
<keyword evidence="9" id="KW-1278">Translocase</keyword>
<keyword evidence="4" id="KW-0813">Transport</keyword>
<feature type="transmembrane region" description="Helical" evidence="14">
    <location>
        <begin position="1281"/>
        <end position="1302"/>
    </location>
</feature>
<dbReference type="EMBL" id="JAODUO010000139">
    <property type="protein sequence ID" value="KAK2188240.1"/>
    <property type="molecule type" value="Genomic_DNA"/>
</dbReference>
<dbReference type="SUPFAM" id="SSF52540">
    <property type="entry name" value="P-loop containing nucleoside triphosphate hydrolases"/>
    <property type="match status" value="2"/>
</dbReference>
<feature type="transmembrane region" description="Helical" evidence="14">
    <location>
        <begin position="1062"/>
        <end position="1095"/>
    </location>
</feature>
<keyword evidence="11 14" id="KW-0472">Membrane</keyword>
<dbReference type="Proteomes" id="UP001209878">
    <property type="component" value="Unassembled WGS sequence"/>
</dbReference>
<feature type="transmembrane region" description="Helical" evidence="14">
    <location>
        <begin position="33"/>
        <end position="52"/>
    </location>
</feature>
<dbReference type="GO" id="GO:0005524">
    <property type="term" value="F:ATP binding"/>
    <property type="evidence" value="ECO:0007669"/>
    <property type="project" value="UniProtKB-KW"/>
</dbReference>
<evidence type="ECO:0000256" key="2">
    <source>
        <dbReference type="ARBA" id="ARBA00009726"/>
    </source>
</evidence>
<evidence type="ECO:0000256" key="9">
    <source>
        <dbReference type="ARBA" id="ARBA00022967"/>
    </source>
</evidence>
<dbReference type="InterPro" id="IPR017871">
    <property type="entry name" value="ABC_transporter-like_CS"/>
</dbReference>
<dbReference type="CDD" id="cd03244">
    <property type="entry name" value="ABCC_MRP_domain2"/>
    <property type="match status" value="1"/>
</dbReference>
<feature type="transmembrane region" description="Helical" evidence="14">
    <location>
        <begin position="133"/>
        <end position="152"/>
    </location>
</feature>
<dbReference type="Pfam" id="PF00005">
    <property type="entry name" value="ABC_tran"/>
    <property type="match status" value="2"/>
</dbReference>
<dbReference type="GO" id="GO:0008559">
    <property type="term" value="F:ABC-type xenobiotic transporter activity"/>
    <property type="evidence" value="ECO:0007669"/>
    <property type="project" value="UniProtKB-EC"/>
</dbReference>
<dbReference type="PROSITE" id="PS50929">
    <property type="entry name" value="ABC_TM1F"/>
    <property type="match status" value="2"/>
</dbReference>
<sequence length="1579" mass="174968">MGADGWQWAQLCGHGENITAWNKNDFGRCFEQLAFACTTHALLAILSAYHFARHSHRQVLGPIPRSLTLHIRFALCVVLAGLPLVALVLAYLYVEIHPSLADIITWGIKAASWLIHSGYIWRLCRLYHIHIRGHVIVVISVLLTCASTAIQLRTSILNLLSEATHIMTVDDYVTFITNVLHLLYLLSLIPASRPDLIENSGSIQNVGGLQTESETAPLLQSQHRGCYGAVPISTATSDQLGGGDETAGCLSRLTFWWVTPLLLKGSQQHLNSATDLFDLPSRLNTQRIEEKFLEIMHDTPPQKARAEVLVDAVTDPYGDTHAPNSSSGGDVVISDGQIHKKKSLISALNTAFGIEYYSIGVLKLLADGFTFVGPMLLNWLVTYMEDPTEPSWHGYVYAAGLFLSTFLGSMCSTHFNYLVQIVGLKIRAAIITSIYRKSVLASSVSLSTFSVGEIINFMSTDVDRIVNFCPTFHNFWSLPFQIAVALYLLHQQIGLAFLAGLAFAILLIPVNRWIAIKIAQLSTSMMSHKDGRVKVMNELLTGIRIIKFYLWENHFRNKIGKLRNAELASLRGRKYLDALCVYFWATTPVLISVLTFATYTLLGHRLTAAKVFTSMALFNILIMPLNAFPWVINGLMEAWVSVRRVQVFLQLAELDRSKYYAKSQPDASSDSAVIIQQAQFSWSLAGDQEHPTDHPSHEVSSAQSNAEDEHINSVANARSSTQKLININLNIPKGSIVGVVGTVGSGKSSLLSAITAEMQREQGLVTVANLGDGFGLAAQEAWIQNASIKDNILFGKPYCEEKYAAVVEACALEDDLKVMPHGDETEVGENGVTLSGGQKARVALARAVYQDKDLYLLDDPLAAVDAHVAHHLFHKCIMGLLKTKTRVLCTHHTKYLRDVDLVVVMKQGTIVNSGIPADILDADDLDTTANANNSADDTAENKVEDVTADQEQYTGSSSLMQEEEKDTGVVKLHVYKSYWIAVGRILAPMILVSLLLMQATRNISDWWLSYWVTHSHSSSADHNTSVLNSLTLTHGHTHFLYRHTSMSISPWSNLTESEDNVAYYLAVYGILAGANSFFTLVRAFLFAYGGICAAVRIHKLLLARILKAPVGFFDVTPIGRIMNRFSTDLYSIDDALPFIMNIFLAQSYGLLGTLVITCYGLPWFSLLLVPLGIIYYFIQRYYRQTSREIKRITSVTLSPIYAHFSESITGLTTIRALRETDRFQAENRWRLEQNQRAQFTSQAASQWLGIRLQMIGVAMVTGVALIAVLEHHFRTVNPGLVGLAVSYALSVTGLLNGVVTAFTETEKQMVSVERAGEYITTTPTEKDWAILCAPPYWPIQGAIVFQRVFLRYRPSLPCALSGVCFETKPAEKIGIVGRTGSGKSSLFLALFRIVELEEGQVLIDGINVSHVPLGDLRSRLAIIPQDPFLFSGSVRENLDPEGFCHEGELWDTLRRCYLKDVVERLGGLNAQVAERGRHFSVGQRQLLCLARALLLRAKVLCIDEATASVDRQTDKLIQVTIREQFSDNTVLTIAHRTDTILDSDRVLVMHDGKVVEFAPPGILMQNEKSKFYGLVHGNA</sequence>
<dbReference type="PROSITE" id="PS00211">
    <property type="entry name" value="ABC_TRANSPORTER_1"/>
    <property type="match status" value="2"/>
</dbReference>
<dbReference type="CDD" id="cd18605">
    <property type="entry name" value="ABC_6TM_MRP7_D2_like"/>
    <property type="match status" value="1"/>
</dbReference>
<accession>A0AAD9UGB4</accession>
<keyword evidence="7" id="KW-0547">Nucleotide-binding</keyword>
<dbReference type="SMART" id="SM00382">
    <property type="entry name" value="AAA"/>
    <property type="match status" value="2"/>
</dbReference>
<dbReference type="Gene3D" id="1.20.1560.10">
    <property type="entry name" value="ABC transporter type 1, transmembrane domain"/>
    <property type="match status" value="2"/>
</dbReference>
<dbReference type="InterPro" id="IPR003439">
    <property type="entry name" value="ABC_transporter-like_ATP-bd"/>
</dbReference>
<evidence type="ECO:0000256" key="7">
    <source>
        <dbReference type="ARBA" id="ARBA00022741"/>
    </source>
</evidence>
<dbReference type="InterPro" id="IPR050173">
    <property type="entry name" value="ABC_transporter_C-like"/>
</dbReference>
<feature type="transmembrane region" description="Helical" evidence="14">
    <location>
        <begin position="614"/>
        <end position="636"/>
    </location>
</feature>
<feature type="transmembrane region" description="Helical" evidence="14">
    <location>
        <begin position="439"/>
        <end position="458"/>
    </location>
</feature>
<evidence type="ECO:0000259" key="16">
    <source>
        <dbReference type="PROSITE" id="PS50929"/>
    </source>
</evidence>
<feature type="transmembrane region" description="Helical" evidence="14">
    <location>
        <begin position="172"/>
        <end position="191"/>
    </location>
</feature>
<comment type="catalytic activity">
    <reaction evidence="12">
        <text>ATP + H2O + xenobioticSide 1 = ADP + phosphate + xenobioticSide 2.</text>
        <dbReference type="EC" id="7.6.2.2"/>
    </reaction>
</comment>
<dbReference type="SUPFAM" id="SSF90123">
    <property type="entry name" value="ABC transporter transmembrane region"/>
    <property type="match status" value="2"/>
</dbReference>
<feature type="transmembrane region" description="Helical" evidence="14">
    <location>
        <begin position="73"/>
        <end position="94"/>
    </location>
</feature>
<dbReference type="CDD" id="cd03250">
    <property type="entry name" value="ABCC_MRP_domain1"/>
    <property type="match status" value="1"/>
</dbReference>
<proteinExistence type="inferred from homology"/>
<feature type="transmembrane region" description="Helical" evidence="14">
    <location>
        <begin position="1248"/>
        <end position="1269"/>
    </location>
</feature>
<evidence type="ECO:0000256" key="10">
    <source>
        <dbReference type="ARBA" id="ARBA00022989"/>
    </source>
</evidence>
<feature type="transmembrane region" description="Helical" evidence="14">
    <location>
        <begin position="364"/>
        <end position="383"/>
    </location>
</feature>
<dbReference type="Gene3D" id="3.40.50.300">
    <property type="entry name" value="P-loop containing nucleotide triphosphate hydrolases"/>
    <property type="match status" value="2"/>
</dbReference>
<feature type="transmembrane region" description="Helical" evidence="14">
    <location>
        <begin position="395"/>
        <end position="419"/>
    </location>
</feature>
<dbReference type="PANTHER" id="PTHR24223:SF330">
    <property type="entry name" value="ATP-BINDING CASSETTE SUB-FAMILY C MEMBER 10"/>
    <property type="match status" value="1"/>
</dbReference>
<feature type="domain" description="ABC transporter" evidence="15">
    <location>
        <begin position="709"/>
        <end position="932"/>
    </location>
</feature>
<evidence type="ECO:0000256" key="8">
    <source>
        <dbReference type="ARBA" id="ARBA00022840"/>
    </source>
</evidence>
<feature type="domain" description="ABC transporter" evidence="15">
    <location>
        <begin position="1343"/>
        <end position="1576"/>
    </location>
</feature>
<feature type="compositionally biased region" description="Basic and acidic residues" evidence="13">
    <location>
        <begin position="687"/>
        <end position="697"/>
    </location>
</feature>
<dbReference type="PROSITE" id="PS50893">
    <property type="entry name" value="ABC_TRANSPORTER_2"/>
    <property type="match status" value="2"/>
</dbReference>
<dbReference type="FunFam" id="1.20.1560.10:FF:000113">
    <property type="entry name" value="ABC transporter, putative"/>
    <property type="match status" value="1"/>
</dbReference>
<dbReference type="InterPro" id="IPR003593">
    <property type="entry name" value="AAA+_ATPase"/>
</dbReference>
<feature type="region of interest" description="Disordered" evidence="13">
    <location>
        <begin position="686"/>
        <end position="710"/>
    </location>
</feature>
<evidence type="ECO:0000313" key="18">
    <source>
        <dbReference type="Proteomes" id="UP001209878"/>
    </source>
</evidence>
<feature type="domain" description="ABC transmembrane type-1" evidence="16">
    <location>
        <begin position="359"/>
        <end position="637"/>
    </location>
</feature>